<gene>
    <name evidence="4" type="ORF">GGQ86_003634</name>
    <name evidence="3" type="ORF">XFLAVUS301_33050</name>
</gene>
<evidence type="ECO:0000259" key="2">
    <source>
        <dbReference type="Pfam" id="PF12172"/>
    </source>
</evidence>
<evidence type="ECO:0000313" key="4">
    <source>
        <dbReference type="EMBL" id="MDR6335144.1"/>
    </source>
</evidence>
<dbReference type="RefSeq" id="WP_281808480.1">
    <property type="nucleotide sequence ID" value="NZ_BSDO01000005.1"/>
</dbReference>
<dbReference type="InterPro" id="IPR022002">
    <property type="entry name" value="ChsH2_Znr"/>
</dbReference>
<keyword evidence="6" id="KW-1185">Reference proteome</keyword>
<dbReference type="AlphaFoldDB" id="A0A9W6CP56"/>
<dbReference type="Proteomes" id="UP001144397">
    <property type="component" value="Unassembled WGS sequence"/>
</dbReference>
<evidence type="ECO:0000259" key="1">
    <source>
        <dbReference type="Pfam" id="PF01796"/>
    </source>
</evidence>
<dbReference type="EMBL" id="JAVDPY010000006">
    <property type="protein sequence ID" value="MDR6335144.1"/>
    <property type="molecule type" value="Genomic_DNA"/>
</dbReference>
<accession>A0A9W6CP56</accession>
<feature type="domain" description="ChsH2 C-terminal OB-fold" evidence="1">
    <location>
        <begin position="55"/>
        <end position="113"/>
    </location>
</feature>
<dbReference type="Pfam" id="PF12172">
    <property type="entry name" value="zf-ChsH2"/>
    <property type="match status" value="1"/>
</dbReference>
<dbReference type="Gene3D" id="6.10.30.10">
    <property type="match status" value="1"/>
</dbReference>
<dbReference type="PANTHER" id="PTHR34075:SF5">
    <property type="entry name" value="BLR3430 PROTEIN"/>
    <property type="match status" value="1"/>
</dbReference>
<dbReference type="EMBL" id="BSDO01000005">
    <property type="protein sequence ID" value="GLI23631.1"/>
    <property type="molecule type" value="Genomic_DNA"/>
</dbReference>
<proteinExistence type="predicted"/>
<comment type="caution">
    <text evidence="3">The sequence shown here is derived from an EMBL/GenBank/DDBJ whole genome shotgun (WGS) entry which is preliminary data.</text>
</comment>
<evidence type="ECO:0008006" key="7">
    <source>
        <dbReference type="Google" id="ProtNLM"/>
    </source>
</evidence>
<evidence type="ECO:0000313" key="6">
    <source>
        <dbReference type="Proteomes" id="UP001245370"/>
    </source>
</evidence>
<reference evidence="3" key="1">
    <citation type="submission" date="2022-12" db="EMBL/GenBank/DDBJ databases">
        <title>Reference genome sequencing for broad-spectrum identification of bacterial and archaeal isolates by mass spectrometry.</title>
        <authorList>
            <person name="Sekiguchi Y."/>
            <person name="Tourlousse D.M."/>
        </authorList>
    </citation>
    <scope>NUCLEOTIDE SEQUENCE</scope>
    <source>
        <strain evidence="3">301</strain>
    </source>
</reference>
<dbReference type="InterPro" id="IPR052513">
    <property type="entry name" value="Thioester_dehydratase-like"/>
</dbReference>
<dbReference type="InterPro" id="IPR002878">
    <property type="entry name" value="ChsH2_C"/>
</dbReference>
<organism evidence="3 5">
    <name type="scientific">Xanthobacter flavus</name>
    <dbReference type="NCBI Taxonomy" id="281"/>
    <lineage>
        <taxon>Bacteria</taxon>
        <taxon>Pseudomonadati</taxon>
        <taxon>Pseudomonadota</taxon>
        <taxon>Alphaproteobacteria</taxon>
        <taxon>Hyphomicrobiales</taxon>
        <taxon>Xanthobacteraceae</taxon>
        <taxon>Xanthobacter</taxon>
    </lineage>
</organism>
<dbReference type="SUPFAM" id="SSF50249">
    <property type="entry name" value="Nucleic acid-binding proteins"/>
    <property type="match status" value="1"/>
</dbReference>
<dbReference type="GeneID" id="95764087"/>
<reference evidence="4 6" key="2">
    <citation type="submission" date="2023-07" db="EMBL/GenBank/DDBJ databases">
        <title>Genomic Encyclopedia of Type Strains, Phase IV (KMG-IV): sequencing the most valuable type-strain genomes for metagenomic binning, comparative biology and taxonomic classification.</title>
        <authorList>
            <person name="Goeker M."/>
        </authorList>
    </citation>
    <scope>NUCLEOTIDE SEQUENCE [LARGE SCALE GENOMIC DNA]</scope>
    <source>
        <strain evidence="4 6">DSM 338</strain>
    </source>
</reference>
<evidence type="ECO:0000313" key="5">
    <source>
        <dbReference type="Proteomes" id="UP001144397"/>
    </source>
</evidence>
<sequence>MVGRAIPSPVIDAESAPFYAAAREGRFLIRRSTATGLFHWYPRALCPFSLTPTEWVEASGAGEIYSYSVMRRADPPYAIAYVRLAEGPVMLTNIVESDFDALAVGQTVELVFVPTAGEGVPVPCFRVVGP</sequence>
<evidence type="ECO:0000313" key="3">
    <source>
        <dbReference type="EMBL" id="GLI23631.1"/>
    </source>
</evidence>
<dbReference type="Proteomes" id="UP001245370">
    <property type="component" value="Unassembled WGS sequence"/>
</dbReference>
<protein>
    <recommendedName>
        <fullName evidence="7">DUF35 domain-containing protein</fullName>
    </recommendedName>
</protein>
<name>A0A9W6CP56_XANFL</name>
<dbReference type="InterPro" id="IPR012340">
    <property type="entry name" value="NA-bd_OB-fold"/>
</dbReference>
<dbReference type="Pfam" id="PF01796">
    <property type="entry name" value="OB_ChsH2_C"/>
    <property type="match status" value="1"/>
</dbReference>
<feature type="domain" description="ChsH2 rubredoxin-like zinc ribbon" evidence="2">
    <location>
        <begin position="20"/>
        <end position="48"/>
    </location>
</feature>
<dbReference type="PANTHER" id="PTHR34075">
    <property type="entry name" value="BLR3430 PROTEIN"/>
    <property type="match status" value="1"/>
</dbReference>